<dbReference type="GO" id="GO:0015193">
    <property type="term" value="F:L-proline transmembrane transporter activity"/>
    <property type="evidence" value="ECO:0007669"/>
    <property type="project" value="TreeGrafter"/>
</dbReference>
<dbReference type="Gene3D" id="1.20.1730.10">
    <property type="entry name" value="Sodium/glucose cotransporter"/>
    <property type="match status" value="1"/>
</dbReference>
<evidence type="ECO:0000256" key="9">
    <source>
        <dbReference type="ARBA" id="ARBA00023065"/>
    </source>
</evidence>
<evidence type="ECO:0000256" key="13">
    <source>
        <dbReference type="RuleBase" id="RU362091"/>
    </source>
</evidence>
<keyword evidence="11" id="KW-0739">Sodium transport</keyword>
<organism evidence="15 16">
    <name type="scientific">Candidatus Glassbacteria bacterium GWA2_58_10</name>
    <dbReference type="NCBI Taxonomy" id="1817865"/>
    <lineage>
        <taxon>Bacteria</taxon>
        <taxon>Candidatus Glassiibacteriota</taxon>
    </lineage>
</organism>
<keyword evidence="9" id="KW-0406">Ion transport</keyword>
<evidence type="ECO:0000256" key="8">
    <source>
        <dbReference type="ARBA" id="ARBA00023053"/>
    </source>
</evidence>
<evidence type="ECO:0000256" key="4">
    <source>
        <dbReference type="ARBA" id="ARBA00022475"/>
    </source>
</evidence>
<comment type="catalytic activity">
    <reaction evidence="12">
        <text>L-proline(in) + Na(+)(in) = L-proline(out) + Na(+)(out)</text>
        <dbReference type="Rhea" id="RHEA:28967"/>
        <dbReference type="ChEBI" id="CHEBI:29101"/>
        <dbReference type="ChEBI" id="CHEBI:60039"/>
    </reaction>
</comment>
<dbReference type="GO" id="GO:0005886">
    <property type="term" value="C:plasma membrane"/>
    <property type="evidence" value="ECO:0007669"/>
    <property type="project" value="UniProtKB-SubCell"/>
</dbReference>
<feature type="transmembrane region" description="Helical" evidence="14">
    <location>
        <begin position="163"/>
        <end position="187"/>
    </location>
</feature>
<keyword evidence="8" id="KW-0915">Sodium</keyword>
<sequence>MTILDYLIVIGYLAAMLVVGVLHLSRASESVRSYFLGGHRIPWWITAMSSSMSSIDITGTMINVSILYFMGVRSFYYNIWMIGGVALMCHLGRWIRRSNVVTAAEWMSFRFGEGWAGELPRLTIAIISIGSLIGYIAYAYVGVGKFVSAFVPPLSADPARNAQLWGVLVIGFTALYAMLGGLFSVAYTDLIQTFILFLTSLYISVTAFLTVSGDFITANTPAGWETLHPTARIDYLADVALEGYPAGAFEVFWPWVFMWGFQALLSFFSGPGMGPGTQFMLSTASARDTCKQGAGYELLTFPKWTLVAGLALLALATPEIKIQDTDMVLPQIINTILPMGIKGFVLVGFLAAFMSTFSISINNGTSYVIQDIYIRHLRPQAGGREFLTVTYISSVVFVVLGVLAGLSMHGLFELGIWVFVILGGSMIVPLIFRWYWWRFNGWGFAFGMIAAFAVALAQKVLQNKFGSTLPDYYFYFLMLAVSLAVSVLVTLLTPATDPRTLQEFYRRTQPWGFWQPVHQAVEGGWPEFRKERMLRLDLFNCAVGATCLFSLNMLPVFFMLHNWPMFRALLLVFALTAGIMYRSWYKNLPTD</sequence>
<feature type="transmembrane region" description="Helical" evidence="14">
    <location>
        <begin position="386"/>
        <end position="408"/>
    </location>
</feature>
<keyword evidence="3" id="KW-0813">Transport</keyword>
<keyword evidence="7 14" id="KW-1133">Transmembrane helix</keyword>
<comment type="subcellular location">
    <subcellularLocation>
        <location evidence="1">Cell membrane</location>
        <topology evidence="1">Multi-pass membrane protein</topology>
    </subcellularLocation>
</comment>
<feature type="transmembrane region" description="Helical" evidence="14">
    <location>
        <begin position="472"/>
        <end position="492"/>
    </location>
</feature>
<dbReference type="Proteomes" id="UP000176992">
    <property type="component" value="Unassembled WGS sequence"/>
</dbReference>
<feature type="transmembrane region" description="Helical" evidence="14">
    <location>
        <begin position="294"/>
        <end position="316"/>
    </location>
</feature>
<evidence type="ECO:0000256" key="7">
    <source>
        <dbReference type="ARBA" id="ARBA00022989"/>
    </source>
</evidence>
<reference evidence="15 16" key="1">
    <citation type="journal article" date="2016" name="Nat. Commun.">
        <title>Thousands of microbial genomes shed light on interconnected biogeochemical processes in an aquifer system.</title>
        <authorList>
            <person name="Anantharaman K."/>
            <person name="Brown C.T."/>
            <person name="Hug L.A."/>
            <person name="Sharon I."/>
            <person name="Castelle C.J."/>
            <person name="Probst A.J."/>
            <person name="Thomas B.C."/>
            <person name="Singh A."/>
            <person name="Wilkins M.J."/>
            <person name="Karaoz U."/>
            <person name="Brodie E.L."/>
            <person name="Williams K.H."/>
            <person name="Hubbard S.S."/>
            <person name="Banfield J.F."/>
        </authorList>
    </citation>
    <scope>NUCLEOTIDE SEQUENCE [LARGE SCALE GENOMIC DNA]</scope>
</reference>
<feature type="transmembrane region" description="Helical" evidence="14">
    <location>
        <begin position="538"/>
        <end position="560"/>
    </location>
</feature>
<comment type="similarity">
    <text evidence="2 13">Belongs to the sodium:solute symporter (SSF) (TC 2.A.21) family.</text>
</comment>
<dbReference type="PROSITE" id="PS50283">
    <property type="entry name" value="NA_SOLUT_SYMP_3"/>
    <property type="match status" value="1"/>
</dbReference>
<protein>
    <recommendedName>
        <fullName evidence="17">Sodium:solute symporter</fullName>
    </recommendedName>
</protein>
<feature type="transmembrane region" description="Helical" evidence="14">
    <location>
        <begin position="194"/>
        <end position="216"/>
    </location>
</feature>
<feature type="transmembrane region" description="Helical" evidence="14">
    <location>
        <begin position="252"/>
        <end position="273"/>
    </location>
</feature>
<dbReference type="PANTHER" id="PTHR48086">
    <property type="entry name" value="SODIUM/PROLINE SYMPORTER-RELATED"/>
    <property type="match status" value="1"/>
</dbReference>
<feature type="transmembrane region" description="Helical" evidence="14">
    <location>
        <begin position="414"/>
        <end position="432"/>
    </location>
</feature>
<name>A0A1F5YB88_9BACT</name>
<evidence type="ECO:0000256" key="10">
    <source>
        <dbReference type="ARBA" id="ARBA00023136"/>
    </source>
</evidence>
<evidence type="ECO:0008006" key="17">
    <source>
        <dbReference type="Google" id="ProtNLM"/>
    </source>
</evidence>
<dbReference type="AlphaFoldDB" id="A0A1F5YB88"/>
<feature type="transmembrane region" description="Helical" evidence="14">
    <location>
        <begin position="439"/>
        <end position="460"/>
    </location>
</feature>
<accession>A0A1F5YB88</accession>
<evidence type="ECO:0000256" key="12">
    <source>
        <dbReference type="ARBA" id="ARBA00033708"/>
    </source>
</evidence>
<gene>
    <name evidence="15" type="ORF">A2Z86_00660</name>
</gene>
<evidence type="ECO:0000313" key="16">
    <source>
        <dbReference type="Proteomes" id="UP000176992"/>
    </source>
</evidence>
<dbReference type="Pfam" id="PF00474">
    <property type="entry name" value="SSF"/>
    <property type="match status" value="1"/>
</dbReference>
<evidence type="ECO:0000256" key="2">
    <source>
        <dbReference type="ARBA" id="ARBA00006434"/>
    </source>
</evidence>
<keyword evidence="10 14" id="KW-0472">Membrane</keyword>
<dbReference type="GO" id="GO:0015824">
    <property type="term" value="P:proline transport"/>
    <property type="evidence" value="ECO:0007669"/>
    <property type="project" value="TreeGrafter"/>
</dbReference>
<comment type="caution">
    <text evidence="15">The sequence shown here is derived from an EMBL/GenBank/DDBJ whole genome shotgun (WGS) entry which is preliminary data.</text>
</comment>
<dbReference type="EMBL" id="MFIV01000235">
    <property type="protein sequence ID" value="OGF97226.1"/>
    <property type="molecule type" value="Genomic_DNA"/>
</dbReference>
<evidence type="ECO:0000256" key="14">
    <source>
        <dbReference type="SAM" id="Phobius"/>
    </source>
</evidence>
<feature type="transmembrane region" description="Helical" evidence="14">
    <location>
        <begin position="122"/>
        <end position="143"/>
    </location>
</feature>
<evidence type="ECO:0000256" key="3">
    <source>
        <dbReference type="ARBA" id="ARBA00022448"/>
    </source>
</evidence>
<feature type="transmembrane region" description="Helical" evidence="14">
    <location>
        <begin position="336"/>
        <end position="365"/>
    </location>
</feature>
<keyword evidence="4" id="KW-1003">Cell membrane</keyword>
<dbReference type="InterPro" id="IPR001734">
    <property type="entry name" value="Na/solute_symporter"/>
</dbReference>
<keyword evidence="5 14" id="KW-0812">Transmembrane</keyword>
<feature type="transmembrane region" description="Helical" evidence="14">
    <location>
        <begin position="566"/>
        <end position="585"/>
    </location>
</feature>
<dbReference type="InterPro" id="IPR038377">
    <property type="entry name" value="Na/Glc_symporter_sf"/>
</dbReference>
<proteinExistence type="inferred from homology"/>
<feature type="transmembrane region" description="Helical" evidence="14">
    <location>
        <begin position="75"/>
        <end position="95"/>
    </location>
</feature>
<dbReference type="GO" id="GO:0005298">
    <property type="term" value="F:proline:sodium symporter activity"/>
    <property type="evidence" value="ECO:0007669"/>
    <property type="project" value="TreeGrafter"/>
</dbReference>
<dbReference type="PANTHER" id="PTHR48086:SF3">
    <property type="entry name" value="SODIUM_PROLINE SYMPORTER"/>
    <property type="match status" value="1"/>
</dbReference>
<evidence type="ECO:0000313" key="15">
    <source>
        <dbReference type="EMBL" id="OGF97226.1"/>
    </source>
</evidence>
<evidence type="ECO:0000256" key="11">
    <source>
        <dbReference type="ARBA" id="ARBA00023201"/>
    </source>
</evidence>
<feature type="transmembrane region" description="Helical" evidence="14">
    <location>
        <begin position="6"/>
        <end position="24"/>
    </location>
</feature>
<evidence type="ECO:0000256" key="5">
    <source>
        <dbReference type="ARBA" id="ARBA00022692"/>
    </source>
</evidence>
<evidence type="ECO:0000256" key="6">
    <source>
        <dbReference type="ARBA" id="ARBA00022847"/>
    </source>
</evidence>
<keyword evidence="6" id="KW-0769">Symport</keyword>
<evidence type="ECO:0000256" key="1">
    <source>
        <dbReference type="ARBA" id="ARBA00004651"/>
    </source>
</evidence>
<dbReference type="InterPro" id="IPR050277">
    <property type="entry name" value="Sodium:Solute_Symporter"/>
</dbReference>